<sequence length="51" mass="6078">MFFGKKICLVQIQSHGSLSASFSHFDLVVSLFLRRHEVRHRLNHRELHHLL</sequence>
<dbReference type="Gramene" id="OIV95510">
    <property type="protein sequence ID" value="OIV95510"/>
    <property type="gene ID" value="TanjilG_25181"/>
</dbReference>
<dbReference type="AlphaFoldDB" id="A0A1J7G586"/>
<organism evidence="1 2">
    <name type="scientific">Lupinus angustifolius</name>
    <name type="common">Narrow-leaved blue lupine</name>
    <dbReference type="NCBI Taxonomy" id="3871"/>
    <lineage>
        <taxon>Eukaryota</taxon>
        <taxon>Viridiplantae</taxon>
        <taxon>Streptophyta</taxon>
        <taxon>Embryophyta</taxon>
        <taxon>Tracheophyta</taxon>
        <taxon>Spermatophyta</taxon>
        <taxon>Magnoliopsida</taxon>
        <taxon>eudicotyledons</taxon>
        <taxon>Gunneridae</taxon>
        <taxon>Pentapetalae</taxon>
        <taxon>rosids</taxon>
        <taxon>fabids</taxon>
        <taxon>Fabales</taxon>
        <taxon>Fabaceae</taxon>
        <taxon>Papilionoideae</taxon>
        <taxon>50 kb inversion clade</taxon>
        <taxon>genistoids sensu lato</taxon>
        <taxon>core genistoids</taxon>
        <taxon>Genisteae</taxon>
        <taxon>Lupinus</taxon>
    </lineage>
</organism>
<dbReference type="Proteomes" id="UP000188354">
    <property type="component" value="Chromosome LG16"/>
</dbReference>
<dbReference type="EMBL" id="CM007376">
    <property type="protein sequence ID" value="OIV95510.1"/>
    <property type="molecule type" value="Genomic_DNA"/>
</dbReference>
<keyword evidence="2" id="KW-1185">Reference proteome</keyword>
<gene>
    <name evidence="1" type="ORF">TanjilG_25181</name>
</gene>
<name>A0A1J7G586_LUPAN</name>
<protein>
    <submittedName>
        <fullName evidence="1">Uncharacterized protein</fullName>
    </submittedName>
</protein>
<reference evidence="1 2" key="1">
    <citation type="journal article" date="2017" name="Plant Biotechnol. J.">
        <title>A comprehensive draft genome sequence for lupin (Lupinus angustifolius), an emerging health food: insights into plant-microbe interactions and legume evolution.</title>
        <authorList>
            <person name="Hane J.K."/>
            <person name="Ming Y."/>
            <person name="Kamphuis L.G."/>
            <person name="Nelson M.N."/>
            <person name="Garg G."/>
            <person name="Atkins C.A."/>
            <person name="Bayer P.E."/>
            <person name="Bravo A."/>
            <person name="Bringans S."/>
            <person name="Cannon S."/>
            <person name="Edwards D."/>
            <person name="Foley R."/>
            <person name="Gao L.L."/>
            <person name="Harrison M.J."/>
            <person name="Huang W."/>
            <person name="Hurgobin B."/>
            <person name="Li S."/>
            <person name="Liu C.W."/>
            <person name="McGrath A."/>
            <person name="Morahan G."/>
            <person name="Murray J."/>
            <person name="Weller J."/>
            <person name="Jian J."/>
            <person name="Singh K.B."/>
        </authorList>
    </citation>
    <scope>NUCLEOTIDE SEQUENCE [LARGE SCALE GENOMIC DNA]</scope>
    <source>
        <strain evidence="2">cv. Tanjil</strain>
        <tissue evidence="1">Whole plant</tissue>
    </source>
</reference>
<evidence type="ECO:0000313" key="2">
    <source>
        <dbReference type="Proteomes" id="UP000188354"/>
    </source>
</evidence>
<accession>A0A1J7G586</accession>
<evidence type="ECO:0000313" key="1">
    <source>
        <dbReference type="EMBL" id="OIV95510.1"/>
    </source>
</evidence>
<proteinExistence type="predicted"/>